<protein>
    <recommendedName>
        <fullName evidence="3">Purple acid phosphatase</fullName>
        <ecNumber evidence="3">3.1.3.2</ecNumber>
    </recommendedName>
</protein>
<dbReference type="InterPro" id="IPR029052">
    <property type="entry name" value="Metallo-depent_PP-like"/>
</dbReference>
<keyword evidence="3" id="KW-0378">Hydrolase</keyword>
<keyword evidence="8" id="KW-1185">Reference proteome</keyword>
<dbReference type="SUPFAM" id="SSF49363">
    <property type="entry name" value="Purple acid phosphatase, N-terminal domain"/>
    <property type="match status" value="1"/>
</dbReference>
<organism evidence="7 8">
    <name type="scientific">Glossina brevipalpis</name>
    <dbReference type="NCBI Taxonomy" id="37001"/>
    <lineage>
        <taxon>Eukaryota</taxon>
        <taxon>Metazoa</taxon>
        <taxon>Ecdysozoa</taxon>
        <taxon>Arthropoda</taxon>
        <taxon>Hexapoda</taxon>
        <taxon>Insecta</taxon>
        <taxon>Pterygota</taxon>
        <taxon>Neoptera</taxon>
        <taxon>Endopterygota</taxon>
        <taxon>Diptera</taxon>
        <taxon>Brachycera</taxon>
        <taxon>Muscomorpha</taxon>
        <taxon>Hippoboscoidea</taxon>
        <taxon>Glossinidae</taxon>
        <taxon>Glossina</taxon>
    </lineage>
</organism>
<evidence type="ECO:0000256" key="2">
    <source>
        <dbReference type="ARBA" id="ARBA00023180"/>
    </source>
</evidence>
<dbReference type="Pfam" id="PF16656">
    <property type="entry name" value="Pur_ac_phosph_N"/>
    <property type="match status" value="1"/>
</dbReference>
<comment type="catalytic activity">
    <reaction evidence="3">
        <text>a phosphate monoester + H2O = an alcohol + phosphate</text>
        <dbReference type="Rhea" id="RHEA:15017"/>
        <dbReference type="ChEBI" id="CHEBI:15377"/>
        <dbReference type="ChEBI" id="CHEBI:30879"/>
        <dbReference type="ChEBI" id="CHEBI:43474"/>
        <dbReference type="ChEBI" id="CHEBI:67140"/>
        <dbReference type="EC" id="3.1.3.2"/>
    </reaction>
</comment>
<reference evidence="8" key="1">
    <citation type="submission" date="2014-03" db="EMBL/GenBank/DDBJ databases">
        <authorList>
            <person name="Aksoy S."/>
            <person name="Warren W."/>
            <person name="Wilson R.K."/>
        </authorList>
    </citation>
    <scope>NUCLEOTIDE SEQUENCE [LARGE SCALE GENOMIC DNA]</scope>
    <source>
        <strain evidence="8">IAEA</strain>
    </source>
</reference>
<dbReference type="GO" id="GO:0003993">
    <property type="term" value="F:acid phosphatase activity"/>
    <property type="evidence" value="ECO:0007669"/>
    <property type="project" value="UniProtKB-EC"/>
</dbReference>
<dbReference type="EC" id="3.1.3.2" evidence="3"/>
<evidence type="ECO:0000256" key="3">
    <source>
        <dbReference type="RuleBase" id="RU361203"/>
    </source>
</evidence>
<evidence type="ECO:0000259" key="4">
    <source>
        <dbReference type="Pfam" id="PF00149"/>
    </source>
</evidence>
<evidence type="ECO:0000256" key="1">
    <source>
        <dbReference type="ARBA" id="ARBA00022729"/>
    </source>
</evidence>
<evidence type="ECO:0000313" key="8">
    <source>
        <dbReference type="Proteomes" id="UP000091820"/>
    </source>
</evidence>
<feature type="chain" id="PRO_5008445873" description="Purple acid phosphatase" evidence="3">
    <location>
        <begin position="20"/>
        <end position="433"/>
    </location>
</feature>
<dbReference type="GO" id="GO:0046872">
    <property type="term" value="F:metal ion binding"/>
    <property type="evidence" value="ECO:0007669"/>
    <property type="project" value="InterPro"/>
</dbReference>
<feature type="signal peptide" evidence="3">
    <location>
        <begin position="1"/>
        <end position="19"/>
    </location>
</feature>
<dbReference type="STRING" id="37001.A0A1A9WDD5"/>
<reference evidence="7" key="2">
    <citation type="submission" date="2020-05" db="UniProtKB">
        <authorList>
            <consortium name="EnsemblMetazoa"/>
        </authorList>
    </citation>
    <scope>IDENTIFICATION</scope>
    <source>
        <strain evidence="7">IAEA</strain>
    </source>
</reference>
<feature type="domain" description="Calcineurin-like phosphoesterase" evidence="4">
    <location>
        <begin position="146"/>
        <end position="330"/>
    </location>
</feature>
<dbReference type="Gene3D" id="3.60.21.10">
    <property type="match status" value="1"/>
</dbReference>
<proteinExistence type="inferred from homology"/>
<dbReference type="InterPro" id="IPR004843">
    <property type="entry name" value="Calcineurin-like_PHP"/>
</dbReference>
<dbReference type="AlphaFoldDB" id="A0A1A9WDD5"/>
<name>A0A1A9WDD5_9MUSC</name>
<keyword evidence="1 3" id="KW-0732">Signal</keyword>
<dbReference type="InterPro" id="IPR041792">
    <property type="entry name" value="MPP_PAP"/>
</dbReference>
<sequence length="433" mass="50064">MNFLLLLCIKFMVLSNIKAKTDTPMQIHLSFAETVCNIVVTWSTVQKTKTSICKYGRKHVEFAEENKDGPTLFVDGGDALRSQFIHRVLLKNLTENVCYKYYCGSDLGWSPEYWFCVPQTDENWSPSLAIYGNMGLTHALILPFLYDDIQQGMYDLVIHNGNFASGLSEDDGQRGDLFMKQIEAIAAYVPFMVTPGNLEEPYNFSHYRNRFTMPGNSEGLYYSFNLGPVHFIAFSTEVYFSTEKYGYQPYCNQFDWLENELKVSDKPANRLKRPWIITYGHRPMYCSNKNNHSCTMFENEIRLGLRDDDLMGLEELFFRYGVDIQMWSHENSYERTWPVFNYTVVSGPTPDPYFEPYAPIHVITGCAGTSGGRVKFIEPMPPWSAFRSKDFGYTRLKAYNKSHLYIEQFSADQRSIIDHFWVIKSGHCLASPE</sequence>
<dbReference type="Proteomes" id="UP000091820">
    <property type="component" value="Unassembled WGS sequence"/>
</dbReference>
<evidence type="ECO:0000259" key="6">
    <source>
        <dbReference type="Pfam" id="PF16656"/>
    </source>
</evidence>
<dbReference type="VEuPathDB" id="VectorBase:GBRI015521"/>
<evidence type="ECO:0000313" key="7">
    <source>
        <dbReference type="EnsemblMetazoa" id="GBRI015521-PA"/>
    </source>
</evidence>
<accession>A0A1A9WDD5</accession>
<dbReference type="InterPro" id="IPR015914">
    <property type="entry name" value="PAPs_N"/>
</dbReference>
<dbReference type="Pfam" id="PF14008">
    <property type="entry name" value="Metallophos_C"/>
    <property type="match status" value="1"/>
</dbReference>
<dbReference type="PANTHER" id="PTHR45867:SF3">
    <property type="entry name" value="ACID PHOSPHATASE TYPE 7"/>
    <property type="match status" value="1"/>
</dbReference>
<keyword evidence="2" id="KW-0325">Glycoprotein</keyword>
<feature type="domain" description="Purple acid phosphatase N-terminal" evidence="6">
    <location>
        <begin position="24"/>
        <end position="115"/>
    </location>
</feature>
<dbReference type="EnsemblMetazoa" id="GBRI015521-RA">
    <property type="protein sequence ID" value="GBRI015521-PA"/>
    <property type="gene ID" value="GBRI015521"/>
</dbReference>
<evidence type="ECO:0000259" key="5">
    <source>
        <dbReference type="Pfam" id="PF14008"/>
    </source>
</evidence>
<dbReference type="InterPro" id="IPR025733">
    <property type="entry name" value="PAPs_C"/>
</dbReference>
<dbReference type="SUPFAM" id="SSF56300">
    <property type="entry name" value="Metallo-dependent phosphatases"/>
    <property type="match status" value="1"/>
</dbReference>
<dbReference type="Pfam" id="PF00149">
    <property type="entry name" value="Metallophos"/>
    <property type="match status" value="1"/>
</dbReference>
<feature type="domain" description="Purple acid phosphatase C-terminal" evidence="5">
    <location>
        <begin position="358"/>
        <end position="419"/>
    </location>
</feature>
<dbReference type="InterPro" id="IPR008963">
    <property type="entry name" value="Purple_acid_Pase-like_N"/>
</dbReference>
<dbReference type="Gene3D" id="2.60.40.380">
    <property type="entry name" value="Purple acid phosphatase-like, N-terminal"/>
    <property type="match status" value="1"/>
</dbReference>
<comment type="similarity">
    <text evidence="3">Belongs to the metallophosphoesterase superfamily. Purple acid phosphatase family.</text>
</comment>
<dbReference type="CDD" id="cd00839">
    <property type="entry name" value="MPP_PAPs"/>
    <property type="match status" value="1"/>
</dbReference>
<dbReference type="PANTHER" id="PTHR45867">
    <property type="entry name" value="PURPLE ACID PHOSPHATASE"/>
    <property type="match status" value="1"/>
</dbReference>